<dbReference type="InterPro" id="IPR012795">
    <property type="entry name" value="tRNA_Ile_lys_synt_N"/>
</dbReference>
<sequence length="439" mass="48346">MKPILPANLLKKLAPWRNAPAWHIAFSGGLDSTVLLHLLASLANTETLPPLSAVHVHHGLQAAADAWPAHCQSICDNLGVPLSVKRVQVQPGASLERAAREARYRAFAEVTGAGEVVLTGQHRDDQAETLLFRLLRGAGVRGLAAMPAQRPLAGGYLVRPLLDVSREALEVYAHEHQLKWIEDPSNADSRFSRNYLRHRVLPALTERWPQAVTGLARTAEHLGEAQGLLDELALLDLQAASKASAFPWLGLPSLALAPLCELSDARQRNALRHWLAPLTRLPDSDHWAGWHSMRDAKGDAQPLWRLADGELHRCGQRIWWLPSTRSEFSDATVSWPDPQNPLELPGNGQLTLTGEAPEGPLEVRYRQGGEILEVPGRGRRDLKRLLNESGVPGFVRGRLPLLYQGEQLLGVPSLAGLWPAPSDDWQLHWMPQTCDQGLS</sequence>
<gene>
    <name evidence="8 10" type="primary">tilS</name>
    <name evidence="10" type="ORF">PSH67_07285</name>
</gene>
<accession>A0ABY9FYR1</accession>
<evidence type="ECO:0000256" key="8">
    <source>
        <dbReference type="HAMAP-Rule" id="MF_01161"/>
    </source>
</evidence>
<proteinExistence type="inferred from homology"/>
<dbReference type="InterPro" id="IPR014729">
    <property type="entry name" value="Rossmann-like_a/b/a_fold"/>
</dbReference>
<keyword evidence="3 8" id="KW-0436">Ligase</keyword>
<evidence type="ECO:0000256" key="4">
    <source>
        <dbReference type="ARBA" id="ARBA00022694"/>
    </source>
</evidence>
<feature type="binding site" evidence="8">
    <location>
        <begin position="27"/>
        <end position="32"/>
    </location>
    <ligand>
        <name>ATP</name>
        <dbReference type="ChEBI" id="CHEBI:30616"/>
    </ligand>
</feature>
<keyword evidence="4 8" id="KW-0819">tRNA processing</keyword>
<name>A0ABY9FYR1_9PSED</name>
<dbReference type="PANTHER" id="PTHR43033:SF1">
    <property type="entry name" value="TRNA(ILE)-LYSIDINE SYNTHASE-RELATED"/>
    <property type="match status" value="1"/>
</dbReference>
<dbReference type="NCBIfam" id="TIGR02432">
    <property type="entry name" value="lysidine_TilS_N"/>
    <property type="match status" value="1"/>
</dbReference>
<dbReference type="InterPro" id="IPR015262">
    <property type="entry name" value="tRNA_Ile_lys_synt_subst-bd"/>
</dbReference>
<keyword evidence="6 8" id="KW-0067">ATP-binding</keyword>
<protein>
    <recommendedName>
        <fullName evidence="8">tRNA(Ile)-lysidine synthase</fullName>
        <ecNumber evidence="8">6.3.4.19</ecNumber>
    </recommendedName>
    <alternativeName>
        <fullName evidence="8">tRNA(Ile)-2-lysyl-cytidine synthase</fullName>
    </alternativeName>
    <alternativeName>
        <fullName evidence="8">tRNA(Ile)-lysidine synthetase</fullName>
    </alternativeName>
</protein>
<evidence type="ECO:0000256" key="3">
    <source>
        <dbReference type="ARBA" id="ARBA00022598"/>
    </source>
</evidence>
<dbReference type="PANTHER" id="PTHR43033">
    <property type="entry name" value="TRNA(ILE)-LYSIDINE SYNTHASE-RELATED"/>
    <property type="match status" value="1"/>
</dbReference>
<dbReference type="SUPFAM" id="SSF56037">
    <property type="entry name" value="PheT/TilS domain"/>
    <property type="match status" value="1"/>
</dbReference>
<dbReference type="GO" id="GO:0032267">
    <property type="term" value="F:tRNA(Ile)-lysidine synthase activity"/>
    <property type="evidence" value="ECO:0007669"/>
    <property type="project" value="UniProtKB-EC"/>
</dbReference>
<organism evidence="10 11">
    <name type="scientific">Pseudomonas lurida</name>
    <dbReference type="NCBI Taxonomy" id="244566"/>
    <lineage>
        <taxon>Bacteria</taxon>
        <taxon>Pseudomonadati</taxon>
        <taxon>Pseudomonadota</taxon>
        <taxon>Gammaproteobacteria</taxon>
        <taxon>Pseudomonadales</taxon>
        <taxon>Pseudomonadaceae</taxon>
        <taxon>Pseudomonas</taxon>
    </lineage>
</organism>
<evidence type="ECO:0000259" key="9">
    <source>
        <dbReference type="SMART" id="SM00977"/>
    </source>
</evidence>
<dbReference type="HAMAP" id="MF_01161">
    <property type="entry name" value="tRNA_Ile_lys_synt"/>
    <property type="match status" value="1"/>
</dbReference>
<dbReference type="EC" id="6.3.4.19" evidence="8"/>
<evidence type="ECO:0000256" key="2">
    <source>
        <dbReference type="ARBA" id="ARBA00022490"/>
    </source>
</evidence>
<reference evidence="10 11" key="1">
    <citation type="submission" date="2023-02" db="EMBL/GenBank/DDBJ databases">
        <title>Evolution of Hrp T3SS in non-pathogenic Pseudomonas fluorescens.</title>
        <authorList>
            <person name="Liao K."/>
            <person name="Wei H."/>
            <person name="Gu Y."/>
        </authorList>
    </citation>
    <scope>NUCLEOTIDE SEQUENCE [LARGE SCALE GENOMIC DNA]</scope>
    <source>
        <strain evidence="10 11">FP2043</strain>
    </source>
</reference>
<evidence type="ECO:0000313" key="11">
    <source>
        <dbReference type="Proteomes" id="UP001236748"/>
    </source>
</evidence>
<evidence type="ECO:0000256" key="7">
    <source>
        <dbReference type="ARBA" id="ARBA00048539"/>
    </source>
</evidence>
<keyword evidence="2 8" id="KW-0963">Cytoplasm</keyword>
<comment type="subcellular location">
    <subcellularLocation>
        <location evidence="1 8">Cytoplasm</location>
    </subcellularLocation>
</comment>
<evidence type="ECO:0000256" key="5">
    <source>
        <dbReference type="ARBA" id="ARBA00022741"/>
    </source>
</evidence>
<evidence type="ECO:0000256" key="1">
    <source>
        <dbReference type="ARBA" id="ARBA00004496"/>
    </source>
</evidence>
<dbReference type="NCBIfam" id="TIGR02433">
    <property type="entry name" value="lysidine_TilS_C"/>
    <property type="match status" value="1"/>
</dbReference>
<evidence type="ECO:0000256" key="6">
    <source>
        <dbReference type="ARBA" id="ARBA00022840"/>
    </source>
</evidence>
<dbReference type="SUPFAM" id="SSF82829">
    <property type="entry name" value="MesJ substrate recognition domain-like"/>
    <property type="match status" value="1"/>
</dbReference>
<dbReference type="CDD" id="cd01992">
    <property type="entry name" value="TilS_N"/>
    <property type="match status" value="1"/>
</dbReference>
<dbReference type="SUPFAM" id="SSF52402">
    <property type="entry name" value="Adenine nucleotide alpha hydrolases-like"/>
    <property type="match status" value="1"/>
</dbReference>
<comment type="domain">
    <text evidence="8">The N-terminal region contains the highly conserved SGGXDS motif, predicted to be a P-loop motif involved in ATP binding.</text>
</comment>
<dbReference type="Pfam" id="PF09179">
    <property type="entry name" value="TilS"/>
    <property type="match status" value="1"/>
</dbReference>
<dbReference type="Pfam" id="PF01171">
    <property type="entry name" value="ATP_bind_3"/>
    <property type="match status" value="1"/>
</dbReference>
<feature type="domain" description="Lysidine-tRNA(Ile) synthetase C-terminal" evidence="9">
    <location>
        <begin position="361"/>
        <end position="429"/>
    </location>
</feature>
<dbReference type="EMBL" id="CP117450">
    <property type="protein sequence ID" value="WLH08457.1"/>
    <property type="molecule type" value="Genomic_DNA"/>
</dbReference>
<comment type="function">
    <text evidence="8">Ligates lysine onto the cytidine present at position 34 of the AUA codon-specific tRNA(Ile) that contains the anticodon CAU, in an ATP-dependent manner. Cytidine is converted to lysidine, thus changing the amino acid specificity of the tRNA from methionine to isoleucine.</text>
</comment>
<dbReference type="RefSeq" id="WP_305390074.1">
    <property type="nucleotide sequence ID" value="NZ_CP117450.1"/>
</dbReference>
<comment type="similarity">
    <text evidence="8">Belongs to the tRNA(Ile)-lysidine synthase family.</text>
</comment>
<evidence type="ECO:0000313" key="10">
    <source>
        <dbReference type="EMBL" id="WLH08457.1"/>
    </source>
</evidence>
<dbReference type="Pfam" id="PF11734">
    <property type="entry name" value="TilS_C"/>
    <property type="match status" value="1"/>
</dbReference>
<dbReference type="InterPro" id="IPR011063">
    <property type="entry name" value="TilS/TtcA_N"/>
</dbReference>
<dbReference type="Proteomes" id="UP001236748">
    <property type="component" value="Chromosome"/>
</dbReference>
<comment type="catalytic activity">
    <reaction evidence="7 8">
        <text>cytidine(34) in tRNA(Ile2) + L-lysine + ATP = lysidine(34) in tRNA(Ile2) + AMP + diphosphate + H(+)</text>
        <dbReference type="Rhea" id="RHEA:43744"/>
        <dbReference type="Rhea" id="RHEA-COMP:10625"/>
        <dbReference type="Rhea" id="RHEA-COMP:10670"/>
        <dbReference type="ChEBI" id="CHEBI:15378"/>
        <dbReference type="ChEBI" id="CHEBI:30616"/>
        <dbReference type="ChEBI" id="CHEBI:32551"/>
        <dbReference type="ChEBI" id="CHEBI:33019"/>
        <dbReference type="ChEBI" id="CHEBI:82748"/>
        <dbReference type="ChEBI" id="CHEBI:83665"/>
        <dbReference type="ChEBI" id="CHEBI:456215"/>
        <dbReference type="EC" id="6.3.4.19"/>
    </reaction>
</comment>
<dbReference type="Gene3D" id="3.40.50.620">
    <property type="entry name" value="HUPs"/>
    <property type="match status" value="1"/>
</dbReference>
<dbReference type="SMART" id="SM00977">
    <property type="entry name" value="TilS_C"/>
    <property type="match status" value="1"/>
</dbReference>
<keyword evidence="5 8" id="KW-0547">Nucleotide-binding</keyword>
<dbReference type="InterPro" id="IPR012094">
    <property type="entry name" value="tRNA_Ile_lys_synt"/>
</dbReference>
<dbReference type="InterPro" id="IPR012796">
    <property type="entry name" value="Lysidine-tRNA-synth_C"/>
</dbReference>
<keyword evidence="11" id="KW-1185">Reference proteome</keyword>
<dbReference type="Gene3D" id="1.20.59.20">
    <property type="match status" value="1"/>
</dbReference>